<proteinExistence type="predicted"/>
<gene>
    <name evidence="2" type="ORF">TEOVI_000883400</name>
</gene>
<organism evidence="2 3">
    <name type="scientific">Trypanosoma equiperdum</name>
    <dbReference type="NCBI Taxonomy" id="5694"/>
    <lineage>
        <taxon>Eukaryota</taxon>
        <taxon>Discoba</taxon>
        <taxon>Euglenozoa</taxon>
        <taxon>Kinetoplastea</taxon>
        <taxon>Metakinetoplastina</taxon>
        <taxon>Trypanosomatida</taxon>
        <taxon>Trypanosomatidae</taxon>
        <taxon>Trypanosoma</taxon>
    </lineage>
</organism>
<accession>A0A1G4I211</accession>
<sequence>MSFVPASQTASVDRDVFINHGGAYWINPVPGGTFAPRSTYTSSKKGDLIDPFGNPKVRDVPDLFGRSRYSRVPIGSSGDGAIRETSGAEGDGNGGVDAVEGVKAGTHGNDGGLQLGSGLAGTVGDHGQQGETIGTCINSAEGKQPFSTGDIMDKQLPLDTANPERRIAHPGNHTDRIPPTGGSEYNGTVTEPWCAPAAVDNTYLRLPLIYESTTHYQQRTGRYYTEDQAPPHGMSLPPKCSLPTREW</sequence>
<reference evidence="2" key="1">
    <citation type="submission" date="2016-09" db="EMBL/GenBank/DDBJ databases">
        <authorList>
            <person name="Hebert L."/>
            <person name="Moumen B."/>
        </authorList>
    </citation>
    <scope>NUCLEOTIDE SEQUENCE [LARGE SCALE GENOMIC DNA]</scope>
    <source>
        <strain evidence="2">OVI</strain>
    </source>
</reference>
<evidence type="ECO:0000313" key="3">
    <source>
        <dbReference type="Proteomes" id="UP000195570"/>
    </source>
</evidence>
<dbReference type="VEuPathDB" id="TriTrypDB:TEOVI_000883400"/>
<dbReference type="Proteomes" id="UP000195570">
    <property type="component" value="Unassembled WGS sequence"/>
</dbReference>
<evidence type="ECO:0000256" key="1">
    <source>
        <dbReference type="SAM" id="MobiDB-lite"/>
    </source>
</evidence>
<comment type="caution">
    <text evidence="2">The sequence shown here is derived from an EMBL/GenBank/DDBJ whole genome shotgun (WGS) entry which is preliminary data.</text>
</comment>
<dbReference type="EMBL" id="CZPT02000392">
    <property type="protein sequence ID" value="SCU65746.1"/>
    <property type="molecule type" value="Genomic_DNA"/>
</dbReference>
<dbReference type="GeneID" id="92382768"/>
<name>A0A1G4I211_TRYEQ</name>
<dbReference type="RefSeq" id="XP_067077296.1">
    <property type="nucleotide sequence ID" value="XM_067221195.1"/>
</dbReference>
<feature type="region of interest" description="Disordered" evidence="1">
    <location>
        <begin position="226"/>
        <end position="247"/>
    </location>
</feature>
<dbReference type="AlphaFoldDB" id="A0A1G4I211"/>
<feature type="region of interest" description="Disordered" evidence="1">
    <location>
        <begin position="75"/>
        <end position="95"/>
    </location>
</feature>
<evidence type="ECO:0000313" key="2">
    <source>
        <dbReference type="EMBL" id="SCU65746.1"/>
    </source>
</evidence>
<keyword evidence="3" id="KW-1185">Reference proteome</keyword>
<protein>
    <submittedName>
        <fullName evidence="2">Uncharacterized protein</fullName>
    </submittedName>
</protein>